<dbReference type="AlphaFoldDB" id="A0A2Y9A700"/>
<dbReference type="SMART" id="SM00422">
    <property type="entry name" value="HTH_MERR"/>
    <property type="match status" value="1"/>
</dbReference>
<dbReference type="GO" id="GO:0003677">
    <property type="term" value="F:DNA binding"/>
    <property type="evidence" value="ECO:0007669"/>
    <property type="project" value="UniProtKB-KW"/>
</dbReference>
<evidence type="ECO:0000313" key="5">
    <source>
        <dbReference type="Proteomes" id="UP000250222"/>
    </source>
</evidence>
<keyword evidence="5" id="KW-1185">Reference proteome</keyword>
<accession>A0A2Y9A700</accession>
<organism evidence="4 5">
    <name type="scientific">Georgenia satyanarayanai</name>
    <dbReference type="NCBI Taxonomy" id="860221"/>
    <lineage>
        <taxon>Bacteria</taxon>
        <taxon>Bacillati</taxon>
        <taxon>Actinomycetota</taxon>
        <taxon>Actinomycetes</taxon>
        <taxon>Micrococcales</taxon>
        <taxon>Bogoriellaceae</taxon>
        <taxon>Georgenia</taxon>
    </lineage>
</organism>
<dbReference type="SUPFAM" id="SSF46955">
    <property type="entry name" value="Putative DNA-binding domain"/>
    <property type="match status" value="1"/>
</dbReference>
<feature type="region of interest" description="Disordered" evidence="2">
    <location>
        <begin position="82"/>
        <end position="109"/>
    </location>
</feature>
<evidence type="ECO:0000259" key="3">
    <source>
        <dbReference type="PROSITE" id="PS50937"/>
    </source>
</evidence>
<feature type="domain" description="HTH merR-type" evidence="3">
    <location>
        <begin position="18"/>
        <end position="71"/>
    </location>
</feature>
<evidence type="ECO:0000256" key="1">
    <source>
        <dbReference type="ARBA" id="ARBA00023125"/>
    </source>
</evidence>
<sequence length="304" mass="31661">MARATPGSGGDSRMDAAPLTVAAVARTLGVAASTLRTWDRRYGLGPSAHQAGSHRRYTPDDVARLQTMRRLTLRGVAPVDAARIATESGSADSRDGQETGPAEEADDGSLALDPLTLAAAAVEPDLRRVHRMLSRATREAGVVAVWTDLVRPAAEMVDKGRHRLAQRPGNDPHGVMQVGLMQAIRERAVSGTAPVRVLAAAADRVAAHVIAGGLAEAGVGALVVPAEHLPVDAEPLAWLPEGEATVLAVIGNPPGAEDVVTRCSERGDVNVFLLGDESPSLWLPHVHRVRTAAAAVAEIAATVP</sequence>
<protein>
    <submittedName>
        <fullName evidence="4">MerR HTH family regulatory protein</fullName>
    </submittedName>
</protein>
<dbReference type="InterPro" id="IPR009061">
    <property type="entry name" value="DNA-bd_dom_put_sf"/>
</dbReference>
<evidence type="ECO:0000256" key="2">
    <source>
        <dbReference type="SAM" id="MobiDB-lite"/>
    </source>
</evidence>
<name>A0A2Y9A700_9MICO</name>
<reference evidence="4 5" key="1">
    <citation type="submission" date="2016-10" db="EMBL/GenBank/DDBJ databases">
        <authorList>
            <person name="Cai Z."/>
        </authorList>
    </citation>
    <scope>NUCLEOTIDE SEQUENCE [LARGE SCALE GENOMIC DNA]</scope>
    <source>
        <strain evidence="4 5">CGMCC 1.10826</strain>
    </source>
</reference>
<dbReference type="CDD" id="cd01104">
    <property type="entry name" value="HTH_MlrA-CarA"/>
    <property type="match status" value="1"/>
</dbReference>
<keyword evidence="1" id="KW-0238">DNA-binding</keyword>
<gene>
    <name evidence="4" type="ORF">SAMN05216184_103229</name>
</gene>
<proteinExistence type="predicted"/>
<dbReference type="InterPro" id="IPR047057">
    <property type="entry name" value="MerR_fam"/>
</dbReference>
<dbReference type="Pfam" id="PF13411">
    <property type="entry name" value="MerR_1"/>
    <property type="match status" value="1"/>
</dbReference>
<dbReference type="InterPro" id="IPR000551">
    <property type="entry name" value="MerR-type_HTH_dom"/>
</dbReference>
<dbReference type="RefSeq" id="WP_258369291.1">
    <property type="nucleotide sequence ID" value="NZ_QKLZ01000003.1"/>
</dbReference>
<dbReference type="PANTHER" id="PTHR30204:SF97">
    <property type="entry name" value="MERR FAMILY REGULATORY PROTEIN"/>
    <property type="match status" value="1"/>
</dbReference>
<dbReference type="GO" id="GO:0003700">
    <property type="term" value="F:DNA-binding transcription factor activity"/>
    <property type="evidence" value="ECO:0007669"/>
    <property type="project" value="InterPro"/>
</dbReference>
<dbReference type="Gene3D" id="1.10.1660.10">
    <property type="match status" value="1"/>
</dbReference>
<dbReference type="PROSITE" id="PS50937">
    <property type="entry name" value="HTH_MERR_2"/>
    <property type="match status" value="1"/>
</dbReference>
<evidence type="ECO:0000313" key="4">
    <source>
        <dbReference type="EMBL" id="SSA40045.1"/>
    </source>
</evidence>
<dbReference type="Proteomes" id="UP000250222">
    <property type="component" value="Unassembled WGS sequence"/>
</dbReference>
<dbReference type="EMBL" id="UETB01000003">
    <property type="protein sequence ID" value="SSA40045.1"/>
    <property type="molecule type" value="Genomic_DNA"/>
</dbReference>
<dbReference type="PANTHER" id="PTHR30204">
    <property type="entry name" value="REDOX-CYCLING DRUG-SENSING TRANSCRIPTIONAL ACTIVATOR SOXR"/>
    <property type="match status" value="1"/>
</dbReference>